<dbReference type="STRING" id="749414.SBI_00460"/>
<dbReference type="KEGG" id="sbh:SBI_00460"/>
<keyword evidence="2" id="KW-1185">Reference proteome</keyword>
<protein>
    <submittedName>
        <fullName evidence="1">Uncharacterized protein</fullName>
    </submittedName>
</protein>
<dbReference type="Proteomes" id="UP000000377">
    <property type="component" value="Chromosome"/>
</dbReference>
<evidence type="ECO:0000313" key="2">
    <source>
        <dbReference type="Proteomes" id="UP000000377"/>
    </source>
</evidence>
<evidence type="ECO:0000313" key="1">
    <source>
        <dbReference type="EMBL" id="ADI03581.1"/>
    </source>
</evidence>
<gene>
    <name evidence="1" type="ordered locus">SBI_00460</name>
</gene>
<accession>D7C090</accession>
<reference evidence="1 2" key="1">
    <citation type="journal article" date="2010" name="J. Bacteriol.">
        <title>Genome sequence of the milbemycin-producing bacterium Streptomyces bingchenggensis.</title>
        <authorList>
            <person name="Wang X.J."/>
            <person name="Yan Y.J."/>
            <person name="Zhang B."/>
            <person name="An J."/>
            <person name="Wang J.J."/>
            <person name="Tian J."/>
            <person name="Jiang L."/>
            <person name="Chen Y.H."/>
            <person name="Huang S.X."/>
            <person name="Yin M."/>
            <person name="Zhang J."/>
            <person name="Gao A.L."/>
            <person name="Liu C.X."/>
            <person name="Zhu Z.X."/>
            <person name="Xiang W.S."/>
        </authorList>
    </citation>
    <scope>NUCLEOTIDE SEQUENCE [LARGE SCALE GENOMIC DNA]</scope>
    <source>
        <strain evidence="1 2">BCW-1</strain>
    </source>
</reference>
<organism evidence="1 2">
    <name type="scientific">Streptomyces bingchenggensis (strain BCW-1)</name>
    <dbReference type="NCBI Taxonomy" id="749414"/>
    <lineage>
        <taxon>Bacteria</taxon>
        <taxon>Bacillati</taxon>
        <taxon>Actinomycetota</taxon>
        <taxon>Actinomycetes</taxon>
        <taxon>Kitasatosporales</taxon>
        <taxon>Streptomycetaceae</taxon>
        <taxon>Streptomyces</taxon>
    </lineage>
</organism>
<sequence>MSTMAFTKIRMATWPTSRLFQLVCCSLPGTPVLVPTLPTLLSCMKRSAFSLDPYAVEIA</sequence>
<proteinExistence type="predicted"/>
<dbReference type="HOGENOM" id="CLU_2958638_0_0_11"/>
<dbReference type="EMBL" id="CP002047">
    <property type="protein sequence ID" value="ADI03581.1"/>
    <property type="molecule type" value="Genomic_DNA"/>
</dbReference>
<name>D7C090_STRBB</name>
<dbReference type="AlphaFoldDB" id="D7C090"/>